<evidence type="ECO:0000313" key="3">
    <source>
        <dbReference type="Proteomes" id="UP001497392"/>
    </source>
</evidence>
<comment type="caution">
    <text evidence="2">The sequence shown here is derived from an EMBL/GenBank/DDBJ whole genome shotgun (WGS) entry which is preliminary data.</text>
</comment>
<accession>A0ABP1G350</accession>
<reference evidence="2 3" key="1">
    <citation type="submission" date="2024-06" db="EMBL/GenBank/DDBJ databases">
        <authorList>
            <person name="Kraege A."/>
            <person name="Thomma B."/>
        </authorList>
    </citation>
    <scope>NUCLEOTIDE SEQUENCE [LARGE SCALE GENOMIC DNA]</scope>
</reference>
<keyword evidence="1" id="KW-0472">Membrane</keyword>
<keyword evidence="1" id="KW-0812">Transmembrane</keyword>
<protein>
    <submittedName>
        <fullName evidence="2">G9044 protein</fullName>
    </submittedName>
</protein>
<name>A0ABP1G350_9CHLO</name>
<evidence type="ECO:0000256" key="1">
    <source>
        <dbReference type="SAM" id="Phobius"/>
    </source>
</evidence>
<keyword evidence="3" id="KW-1185">Reference proteome</keyword>
<keyword evidence="1" id="KW-1133">Transmembrane helix</keyword>
<feature type="transmembrane region" description="Helical" evidence="1">
    <location>
        <begin position="18"/>
        <end position="46"/>
    </location>
</feature>
<organism evidence="2 3">
    <name type="scientific">Coccomyxa viridis</name>
    <dbReference type="NCBI Taxonomy" id="1274662"/>
    <lineage>
        <taxon>Eukaryota</taxon>
        <taxon>Viridiplantae</taxon>
        <taxon>Chlorophyta</taxon>
        <taxon>core chlorophytes</taxon>
        <taxon>Trebouxiophyceae</taxon>
        <taxon>Trebouxiophyceae incertae sedis</taxon>
        <taxon>Coccomyxaceae</taxon>
        <taxon>Coccomyxa</taxon>
    </lineage>
</organism>
<evidence type="ECO:0000313" key="2">
    <source>
        <dbReference type="EMBL" id="CAL5226207.1"/>
    </source>
</evidence>
<proteinExistence type="predicted"/>
<gene>
    <name evidence="2" type="primary">g9044</name>
    <name evidence="2" type="ORF">VP750_LOCUS8113</name>
</gene>
<sequence>MAKITQTRINMDRVAEGLLVFLCTLVQCFGALLMLGIFALTFVAVFRSDDQNDGHPGVQTWCGLFPFYFTDTVGINRARWFDYPDCTPVKPFVRVN</sequence>
<dbReference type="Proteomes" id="UP001497392">
    <property type="component" value="Unassembled WGS sequence"/>
</dbReference>
<dbReference type="EMBL" id="CAXHTA020000016">
    <property type="protein sequence ID" value="CAL5226207.1"/>
    <property type="molecule type" value="Genomic_DNA"/>
</dbReference>